<evidence type="ECO:0000259" key="1">
    <source>
        <dbReference type="Pfam" id="PF00535"/>
    </source>
</evidence>
<dbReference type="Proteomes" id="UP000248840">
    <property type="component" value="Unassembled WGS sequence"/>
</dbReference>
<keyword evidence="2" id="KW-0808">Transferase</keyword>
<feature type="domain" description="Glycosyltransferase 2-like" evidence="1">
    <location>
        <begin position="9"/>
        <end position="150"/>
    </location>
</feature>
<dbReference type="InterPro" id="IPR001173">
    <property type="entry name" value="Glyco_trans_2-like"/>
</dbReference>
<gene>
    <name evidence="2" type="ORF">CLV55_11175</name>
</gene>
<dbReference type="PANTHER" id="PTHR22916:SF3">
    <property type="entry name" value="UDP-GLCNAC:BETAGAL BETA-1,3-N-ACETYLGLUCOSAMINYLTRANSFERASE-LIKE PROTEIN 1"/>
    <property type="match status" value="1"/>
</dbReference>
<dbReference type="GO" id="GO:0016758">
    <property type="term" value="F:hexosyltransferase activity"/>
    <property type="evidence" value="ECO:0007669"/>
    <property type="project" value="UniProtKB-ARBA"/>
</dbReference>
<evidence type="ECO:0000313" key="2">
    <source>
        <dbReference type="EMBL" id="RAR70250.1"/>
    </source>
</evidence>
<dbReference type="SUPFAM" id="SSF53448">
    <property type="entry name" value="Nucleotide-diphospho-sugar transferases"/>
    <property type="match status" value="2"/>
</dbReference>
<reference evidence="2 3" key="1">
    <citation type="submission" date="2018-06" db="EMBL/GenBank/DDBJ databases">
        <title>Genomic Encyclopedia of Archaeal and Bacterial Type Strains, Phase II (KMG-II): from individual species to whole genera.</title>
        <authorList>
            <person name="Goeker M."/>
        </authorList>
    </citation>
    <scope>NUCLEOTIDE SEQUENCE [LARGE SCALE GENOMIC DNA]</scope>
    <source>
        <strain evidence="2 3">DSM 25663</strain>
    </source>
</reference>
<dbReference type="AlphaFoldDB" id="A0A328Y9H3"/>
<evidence type="ECO:0000313" key="3">
    <source>
        <dbReference type="Proteomes" id="UP000248840"/>
    </source>
</evidence>
<keyword evidence="3" id="KW-1185">Reference proteome</keyword>
<name>A0A328Y9H3_9FLAO</name>
<dbReference type="EMBL" id="QLSZ01000011">
    <property type="protein sequence ID" value="RAR70250.1"/>
    <property type="molecule type" value="Genomic_DNA"/>
</dbReference>
<sequence>MTNNKSLITIYITNYNYESFIEQSIESVLTQTCQDFELFIIDDGSTDNSKEIIERYRNHEKVTIIYQQNKGLNITNNLAMRVSNGKYLMRLDADDFLEPEALEKMSAILESDSELGLVFPDYYYIDAAGNRTGQEERHNFDKEVSLYDQPAHGACTMIRLEFLKELGGYNESFTCQDGYDLWIKFITHHKVTNINEPLFSYRRHGKNLTGNELRILTTRQKIKDTFVRQHFKTPNTLVVIPVRATLIDGINWVIQESNGVSVLAQKIEICIQSTKVNQVVVTSSDSEILEYCNNRFSNNEKVIALERPHQFEEPNQSLALTIDFVKAYVEKESKWVEAIMTTSLEFPFTKTETIDEAINSLVLFKADSVISVRPDNSLYYKHTGGGMVPILDQDKFTKLEREALYKAAGGIMLTTLEQFEKSRKSISGTVAHVVVDAQTAFCIQNSFDYSTYKFLVHETVK</sequence>
<proteinExistence type="predicted"/>
<protein>
    <submittedName>
        <fullName evidence="2">Glycosyl transferase family 2</fullName>
    </submittedName>
</protein>
<dbReference type="InterPro" id="IPR029044">
    <property type="entry name" value="Nucleotide-diphossugar_trans"/>
</dbReference>
<dbReference type="Gene3D" id="3.90.550.10">
    <property type="entry name" value="Spore Coat Polysaccharide Biosynthesis Protein SpsA, Chain A"/>
    <property type="match status" value="2"/>
</dbReference>
<dbReference type="Pfam" id="PF00535">
    <property type="entry name" value="Glycos_transf_2"/>
    <property type="match status" value="1"/>
</dbReference>
<dbReference type="OrthoDB" id="9815829at2"/>
<dbReference type="RefSeq" id="WP_112113907.1">
    <property type="nucleotide sequence ID" value="NZ_QLSZ01000011.1"/>
</dbReference>
<dbReference type="PANTHER" id="PTHR22916">
    <property type="entry name" value="GLYCOSYLTRANSFERASE"/>
    <property type="match status" value="1"/>
</dbReference>
<accession>A0A328Y9H3</accession>
<comment type="caution">
    <text evidence="2">The sequence shown here is derived from an EMBL/GenBank/DDBJ whole genome shotgun (WGS) entry which is preliminary data.</text>
</comment>
<organism evidence="2 3">
    <name type="scientific">Flavobacterium aciduliphilum</name>
    <dbReference type="NCBI Taxonomy" id="1101402"/>
    <lineage>
        <taxon>Bacteria</taxon>
        <taxon>Pseudomonadati</taxon>
        <taxon>Bacteroidota</taxon>
        <taxon>Flavobacteriia</taxon>
        <taxon>Flavobacteriales</taxon>
        <taxon>Flavobacteriaceae</taxon>
        <taxon>Flavobacterium</taxon>
    </lineage>
</organism>